<dbReference type="InterPro" id="IPR002934">
    <property type="entry name" value="Polymerase_NTP_transf_dom"/>
</dbReference>
<dbReference type="Proteomes" id="UP000030700">
    <property type="component" value="Unassembled WGS sequence"/>
</dbReference>
<dbReference type="EMBL" id="DF820459">
    <property type="protein sequence ID" value="GAK53269.1"/>
    <property type="molecule type" value="Genomic_DNA"/>
</dbReference>
<evidence type="ECO:0000259" key="1">
    <source>
        <dbReference type="Pfam" id="PF01909"/>
    </source>
</evidence>
<dbReference type="AlphaFoldDB" id="A0A0S6W0P4"/>
<name>A0A0S6W0P4_9BACT</name>
<dbReference type="SUPFAM" id="SSF81301">
    <property type="entry name" value="Nucleotidyltransferase"/>
    <property type="match status" value="1"/>
</dbReference>
<feature type="domain" description="Polymerase nucleotidyl transferase" evidence="1">
    <location>
        <begin position="7"/>
        <end position="88"/>
    </location>
</feature>
<dbReference type="GO" id="GO:0016779">
    <property type="term" value="F:nucleotidyltransferase activity"/>
    <property type="evidence" value="ECO:0007669"/>
    <property type="project" value="InterPro"/>
</dbReference>
<dbReference type="PANTHER" id="PTHR33933:SF1">
    <property type="entry name" value="PROTEIN ADENYLYLTRANSFERASE MNTA-RELATED"/>
    <property type="match status" value="1"/>
</dbReference>
<dbReference type="Gene3D" id="3.30.460.10">
    <property type="entry name" value="Beta Polymerase, domain 2"/>
    <property type="match status" value="1"/>
</dbReference>
<evidence type="ECO:0000313" key="3">
    <source>
        <dbReference type="Proteomes" id="UP000030700"/>
    </source>
</evidence>
<evidence type="ECO:0000313" key="2">
    <source>
        <dbReference type="EMBL" id="GAK53269.1"/>
    </source>
</evidence>
<proteinExistence type="predicted"/>
<dbReference type="STRING" id="1499966.U14_04534"/>
<dbReference type="HOGENOM" id="CLU_130257_3_0_0"/>
<keyword evidence="3" id="KW-1185">Reference proteome</keyword>
<organism evidence="2 3">
    <name type="scientific">Candidatus Moduliflexus flocculans</name>
    <dbReference type="NCBI Taxonomy" id="1499966"/>
    <lineage>
        <taxon>Bacteria</taxon>
        <taxon>Candidatus Moduliflexota</taxon>
        <taxon>Candidatus Moduliflexia</taxon>
        <taxon>Candidatus Moduliflexales</taxon>
        <taxon>Candidatus Moduliflexaceae</taxon>
    </lineage>
</organism>
<protein>
    <recommendedName>
        <fullName evidence="1">Polymerase nucleotidyl transferase domain-containing protein</fullName>
    </recommendedName>
</protein>
<dbReference type="InterPro" id="IPR052548">
    <property type="entry name" value="Type_VII_TA_antitoxin"/>
</dbReference>
<gene>
    <name evidence="2" type="ORF">U14_04534</name>
</gene>
<dbReference type="PANTHER" id="PTHR33933">
    <property type="entry name" value="NUCLEOTIDYLTRANSFERASE"/>
    <property type="match status" value="1"/>
</dbReference>
<reference evidence="2 3" key="1">
    <citation type="journal article" date="2015" name="PeerJ">
        <title>First genomic representation of candidate bacterial phylum KSB3 points to enhanced environmental sensing as a trigger of wastewater bulking.</title>
        <authorList>
            <person name="Sekiguchi Y."/>
            <person name="Ohashi A."/>
            <person name="Parks D.H."/>
            <person name="Yamauchi T."/>
            <person name="Tyson G.W."/>
            <person name="Hugenholtz P."/>
        </authorList>
    </citation>
    <scope>NUCLEOTIDE SEQUENCE [LARGE SCALE GENOMIC DNA]</scope>
</reference>
<dbReference type="InterPro" id="IPR043519">
    <property type="entry name" value="NT_sf"/>
</dbReference>
<dbReference type="CDD" id="cd05403">
    <property type="entry name" value="NT_KNTase_like"/>
    <property type="match status" value="1"/>
</dbReference>
<sequence>MHYEQSIRKLKHRLHDHFGNALNQVIVFGSVARGAVTADSDIDLIIVLDDDLTEINWRVEDAILDLAYPLELEDDVIFDLKVMGKQAMQEKFRDMPLIERVRQEGIIV</sequence>
<accession>A0A0S6W0P4</accession>
<dbReference type="Pfam" id="PF01909">
    <property type="entry name" value="NTP_transf_2"/>
    <property type="match status" value="1"/>
</dbReference>